<evidence type="ECO:0000313" key="8">
    <source>
        <dbReference type="Proteomes" id="UP000636709"/>
    </source>
</evidence>
<sequence>MAACPGGETMERFIVGAQKSTNQLKAELAKLLPAAGSAHAGTETSGRVVDALLSNITDSLSQAARVSAARRVGHSATARTKFYGRRRWQRRRQGEAVNGIRSYFKCGHNSSCPAKKQVQNSDADPSKVEVAYFETHTCGDDPSPLSLSSHNAPGAVIISGTQGSTARLVPVAMVPSDQHCIAGQLPPLMYPVPDLTTAGSNVPRTAGDIQGDAAVVPEAAVSSTRYDPVPDDMPFTPSMEDEQAELFIIPSPACSQSDLLPTEVAKHGVAHGDERSAISDFTVPEL</sequence>
<dbReference type="GO" id="GO:0003700">
    <property type="term" value="F:DNA-binding transcription factor activity"/>
    <property type="evidence" value="ECO:0007669"/>
    <property type="project" value="InterPro"/>
</dbReference>
<dbReference type="InterPro" id="IPR003657">
    <property type="entry name" value="WRKY_dom"/>
</dbReference>
<dbReference type="InterPro" id="IPR044810">
    <property type="entry name" value="WRKY_plant"/>
</dbReference>
<dbReference type="SUPFAM" id="SSF118290">
    <property type="entry name" value="WRKY DNA-binding domain"/>
    <property type="match status" value="1"/>
</dbReference>
<organism evidence="7 8">
    <name type="scientific">Digitaria exilis</name>
    <dbReference type="NCBI Taxonomy" id="1010633"/>
    <lineage>
        <taxon>Eukaryota</taxon>
        <taxon>Viridiplantae</taxon>
        <taxon>Streptophyta</taxon>
        <taxon>Embryophyta</taxon>
        <taxon>Tracheophyta</taxon>
        <taxon>Spermatophyta</taxon>
        <taxon>Magnoliopsida</taxon>
        <taxon>Liliopsida</taxon>
        <taxon>Poales</taxon>
        <taxon>Poaceae</taxon>
        <taxon>PACMAD clade</taxon>
        <taxon>Panicoideae</taxon>
        <taxon>Panicodae</taxon>
        <taxon>Paniceae</taxon>
        <taxon>Anthephorinae</taxon>
        <taxon>Digitaria</taxon>
    </lineage>
</organism>
<dbReference type="EMBL" id="JACEFO010000265">
    <property type="protein sequence ID" value="KAF8775983.1"/>
    <property type="molecule type" value="Genomic_DNA"/>
</dbReference>
<accession>A0A835FVM0</accession>
<keyword evidence="2" id="KW-0805">Transcription regulation</keyword>
<evidence type="ECO:0000256" key="2">
    <source>
        <dbReference type="ARBA" id="ARBA00023015"/>
    </source>
</evidence>
<comment type="caution">
    <text evidence="7">The sequence shown here is derived from an EMBL/GenBank/DDBJ whole genome shotgun (WGS) entry which is preliminary data.</text>
</comment>
<comment type="subcellular location">
    <subcellularLocation>
        <location evidence="1">Nucleus</location>
    </subcellularLocation>
</comment>
<dbReference type="AlphaFoldDB" id="A0A835FVM0"/>
<dbReference type="OrthoDB" id="683311at2759"/>
<dbReference type="GO" id="GO:0043565">
    <property type="term" value="F:sequence-specific DNA binding"/>
    <property type="evidence" value="ECO:0007669"/>
    <property type="project" value="InterPro"/>
</dbReference>
<evidence type="ECO:0000313" key="7">
    <source>
        <dbReference type="EMBL" id="KAF8775983.1"/>
    </source>
</evidence>
<dbReference type="Proteomes" id="UP000636709">
    <property type="component" value="Unassembled WGS sequence"/>
</dbReference>
<dbReference type="PROSITE" id="PS50811">
    <property type="entry name" value="WRKY"/>
    <property type="match status" value="1"/>
</dbReference>
<keyword evidence="5" id="KW-0539">Nucleus</keyword>
<name>A0A835FVM0_9POAL</name>
<evidence type="ECO:0000256" key="4">
    <source>
        <dbReference type="ARBA" id="ARBA00023163"/>
    </source>
</evidence>
<keyword evidence="8" id="KW-1185">Reference proteome</keyword>
<evidence type="ECO:0000256" key="5">
    <source>
        <dbReference type="ARBA" id="ARBA00023242"/>
    </source>
</evidence>
<dbReference type="Pfam" id="PF03106">
    <property type="entry name" value="WRKY"/>
    <property type="match status" value="1"/>
</dbReference>
<protein>
    <recommendedName>
        <fullName evidence="6">WRKY domain-containing protein</fullName>
    </recommendedName>
</protein>
<feature type="domain" description="WRKY" evidence="6">
    <location>
        <begin position="101"/>
        <end position="136"/>
    </location>
</feature>
<dbReference type="InterPro" id="IPR036576">
    <property type="entry name" value="WRKY_dom_sf"/>
</dbReference>
<dbReference type="PANTHER" id="PTHR31282">
    <property type="entry name" value="WRKY TRANSCRIPTION FACTOR 21-RELATED"/>
    <property type="match status" value="1"/>
</dbReference>
<evidence type="ECO:0000256" key="3">
    <source>
        <dbReference type="ARBA" id="ARBA00023125"/>
    </source>
</evidence>
<dbReference type="Gene3D" id="2.20.25.80">
    <property type="entry name" value="WRKY domain"/>
    <property type="match status" value="1"/>
</dbReference>
<reference evidence="7" key="1">
    <citation type="submission" date="2020-07" db="EMBL/GenBank/DDBJ databases">
        <title>Genome sequence and genetic diversity analysis of an under-domesticated orphan crop, white fonio (Digitaria exilis).</title>
        <authorList>
            <person name="Bennetzen J.L."/>
            <person name="Chen S."/>
            <person name="Ma X."/>
            <person name="Wang X."/>
            <person name="Yssel A.E.J."/>
            <person name="Chaluvadi S.R."/>
            <person name="Johnson M."/>
            <person name="Gangashetty P."/>
            <person name="Hamidou F."/>
            <person name="Sanogo M.D."/>
            <person name="Zwaenepoel A."/>
            <person name="Wallace J."/>
            <person name="Van De Peer Y."/>
            <person name="Van Deynze A."/>
        </authorList>
    </citation>
    <scope>NUCLEOTIDE SEQUENCE</scope>
    <source>
        <tissue evidence="7">Leaves</tissue>
    </source>
</reference>
<dbReference type="SMART" id="SM00774">
    <property type="entry name" value="WRKY"/>
    <property type="match status" value="1"/>
</dbReference>
<dbReference type="GO" id="GO:0005634">
    <property type="term" value="C:nucleus"/>
    <property type="evidence" value="ECO:0007669"/>
    <property type="project" value="UniProtKB-SubCell"/>
</dbReference>
<evidence type="ECO:0000259" key="6">
    <source>
        <dbReference type="PROSITE" id="PS50811"/>
    </source>
</evidence>
<proteinExistence type="predicted"/>
<gene>
    <name evidence="7" type="ORF">HU200_004010</name>
</gene>
<keyword evidence="4" id="KW-0804">Transcription</keyword>
<keyword evidence="3" id="KW-0238">DNA-binding</keyword>
<evidence type="ECO:0000256" key="1">
    <source>
        <dbReference type="ARBA" id="ARBA00004123"/>
    </source>
</evidence>